<comment type="cofactor">
    <cofactor evidence="1">
        <name>NAD(+)</name>
        <dbReference type="ChEBI" id="CHEBI:57540"/>
    </cofactor>
</comment>
<evidence type="ECO:0000256" key="1">
    <source>
        <dbReference type="ARBA" id="ARBA00001911"/>
    </source>
</evidence>
<dbReference type="Gene3D" id="3.90.25.10">
    <property type="entry name" value="UDP-galactose 4-epimerase, domain 1"/>
    <property type="match status" value="1"/>
</dbReference>
<proteinExistence type="predicted"/>
<accession>A0A1Y2CPR2</accession>
<dbReference type="InterPro" id="IPR016040">
    <property type="entry name" value="NAD(P)-bd_dom"/>
</dbReference>
<dbReference type="STRING" id="329046.A0A1Y2CPR2"/>
<organism evidence="5 6">
    <name type="scientific">Rhizoclosmatium globosum</name>
    <dbReference type="NCBI Taxonomy" id="329046"/>
    <lineage>
        <taxon>Eukaryota</taxon>
        <taxon>Fungi</taxon>
        <taxon>Fungi incertae sedis</taxon>
        <taxon>Chytridiomycota</taxon>
        <taxon>Chytridiomycota incertae sedis</taxon>
        <taxon>Chytridiomycetes</taxon>
        <taxon>Chytridiales</taxon>
        <taxon>Chytriomycetaceae</taxon>
        <taxon>Rhizoclosmatium</taxon>
    </lineage>
</organism>
<dbReference type="AlphaFoldDB" id="A0A1Y2CPR2"/>
<dbReference type="Gene3D" id="3.40.50.720">
    <property type="entry name" value="NAD(P)-binding Rossmann-like Domain"/>
    <property type="match status" value="1"/>
</dbReference>
<evidence type="ECO:0000256" key="3">
    <source>
        <dbReference type="ARBA" id="ARBA00023239"/>
    </source>
</evidence>
<evidence type="ECO:0000256" key="2">
    <source>
        <dbReference type="ARBA" id="ARBA00023027"/>
    </source>
</evidence>
<dbReference type="Proteomes" id="UP000193642">
    <property type="component" value="Unassembled WGS sequence"/>
</dbReference>
<dbReference type="CDD" id="cd05246">
    <property type="entry name" value="dTDP_GD_SDR_e"/>
    <property type="match status" value="1"/>
</dbReference>
<dbReference type="InterPro" id="IPR005888">
    <property type="entry name" value="dTDP_Gluc_deHydtase"/>
</dbReference>
<keyword evidence="2" id="KW-0520">NAD</keyword>
<sequence>MSTLDGSNILLTGGAGFIGSHVVTLIVQQFPNCKVYTMDKIDYCSSSLNLESIQGYPNHHFIKGDITSADFVNYILVEHKIDTIMHFAAQSHVDNSFGDSFEFTRTNVFGTHVLLEAARLNKIKRFIHVSTDEVYGEVPAGRPHCNEETILAPTNPYAATKAAAESLVMAYFKSFKLPVIITRSNNIYGSHQYPEKIIPKFISSLLAGKKCYIHGNGENSRHYLYASDVAAAMVLILQKGVPGEIYNIGSENEVSNLQLARYLLLQLQMEGVSPPEPYAHMDPKLVPISALGDLTKKGLRLKGEESYILFVQDRPFNDKRYAIDSSKIHALGWQPKVSFEDGIKHTIAWYRQHWNTWWAEDVVATSLVPHPDKVILRRGSAPSL</sequence>
<dbReference type="SMR" id="A0A1Y2CPR2"/>
<evidence type="ECO:0000313" key="5">
    <source>
        <dbReference type="EMBL" id="ORY49028.1"/>
    </source>
</evidence>
<keyword evidence="6" id="KW-1185">Reference proteome</keyword>
<dbReference type="PANTHER" id="PTHR43000">
    <property type="entry name" value="DTDP-D-GLUCOSE 4,6-DEHYDRATASE-RELATED"/>
    <property type="match status" value="1"/>
</dbReference>
<protein>
    <submittedName>
        <fullName evidence="5">NAD(P)-binding protein</fullName>
    </submittedName>
</protein>
<dbReference type="FunFam" id="3.40.50.720:FF:000304">
    <property type="entry name" value="UDP-glucose 4,6-dehydratase"/>
    <property type="match status" value="1"/>
</dbReference>
<keyword evidence="3" id="KW-0456">Lyase</keyword>
<evidence type="ECO:0000259" key="4">
    <source>
        <dbReference type="Pfam" id="PF16363"/>
    </source>
</evidence>
<dbReference type="InterPro" id="IPR036291">
    <property type="entry name" value="NAD(P)-bd_dom_sf"/>
</dbReference>
<dbReference type="OrthoDB" id="331544at2759"/>
<comment type="caution">
    <text evidence="5">The sequence shown here is derived from an EMBL/GenBank/DDBJ whole genome shotgun (WGS) entry which is preliminary data.</text>
</comment>
<dbReference type="EMBL" id="MCGO01000010">
    <property type="protein sequence ID" value="ORY49028.1"/>
    <property type="molecule type" value="Genomic_DNA"/>
</dbReference>
<dbReference type="SUPFAM" id="SSF51735">
    <property type="entry name" value="NAD(P)-binding Rossmann-fold domains"/>
    <property type="match status" value="1"/>
</dbReference>
<feature type="domain" description="NAD(P)-binding" evidence="4">
    <location>
        <begin position="10"/>
        <end position="345"/>
    </location>
</feature>
<name>A0A1Y2CPR2_9FUNG</name>
<reference evidence="5 6" key="1">
    <citation type="submission" date="2016-07" db="EMBL/GenBank/DDBJ databases">
        <title>Pervasive Adenine N6-methylation of Active Genes in Fungi.</title>
        <authorList>
            <consortium name="DOE Joint Genome Institute"/>
            <person name="Mondo S.J."/>
            <person name="Dannebaum R.O."/>
            <person name="Kuo R.C."/>
            <person name="Labutti K."/>
            <person name="Haridas S."/>
            <person name="Kuo A."/>
            <person name="Salamov A."/>
            <person name="Ahrendt S.R."/>
            <person name="Lipzen A."/>
            <person name="Sullivan W."/>
            <person name="Andreopoulos W.B."/>
            <person name="Clum A."/>
            <person name="Lindquist E."/>
            <person name="Daum C."/>
            <person name="Ramamoorthy G.K."/>
            <person name="Gryganskyi A."/>
            <person name="Culley D."/>
            <person name="Magnuson J.K."/>
            <person name="James T.Y."/>
            <person name="O'Malley M.A."/>
            <person name="Stajich J.E."/>
            <person name="Spatafora J.W."/>
            <person name="Visel A."/>
            <person name="Grigoriev I.V."/>
        </authorList>
    </citation>
    <scope>NUCLEOTIDE SEQUENCE [LARGE SCALE GENOMIC DNA]</scope>
    <source>
        <strain evidence="5 6">JEL800</strain>
    </source>
</reference>
<dbReference type="Pfam" id="PF16363">
    <property type="entry name" value="GDP_Man_Dehyd"/>
    <property type="match status" value="1"/>
</dbReference>
<evidence type="ECO:0000313" key="6">
    <source>
        <dbReference type="Proteomes" id="UP000193642"/>
    </source>
</evidence>
<dbReference type="GO" id="GO:0008460">
    <property type="term" value="F:dTDP-glucose 4,6-dehydratase activity"/>
    <property type="evidence" value="ECO:0007669"/>
    <property type="project" value="InterPro"/>
</dbReference>
<dbReference type="GO" id="GO:0009225">
    <property type="term" value="P:nucleotide-sugar metabolic process"/>
    <property type="evidence" value="ECO:0007669"/>
    <property type="project" value="InterPro"/>
</dbReference>
<gene>
    <name evidence="5" type="ORF">BCR33DRAFT_695545</name>
</gene>